<protein>
    <submittedName>
        <fullName evidence="2">Minor capsid protein</fullName>
    </submittedName>
</protein>
<accession>A0AAU8ATJ3</accession>
<dbReference type="EMBL" id="PP511318">
    <property type="protein sequence ID" value="XCD03123.1"/>
    <property type="molecule type" value="Genomic_DNA"/>
</dbReference>
<feature type="domain" description="Phage head morphogenesis" evidence="1">
    <location>
        <begin position="186"/>
        <end position="297"/>
    </location>
</feature>
<sequence>MAKTSKSYWQERSRLNKLRVLHLDERFIDELKKVLKCNLEDIDKEIKAFYDKYGDNPAEKLSYDEFQKYKANLIKKAKKYPKDKILQKQATQDIPKYKIDRLRQLDTELQIKLASATATQETAIKSNLLEVAFISNKATVDMFKDGLGINLGGISERKIKQVIMTDWLGGKNWSERIWEDREKLGQNVKEIMKKGTTQGYGYRKMATELKGNMSSSFNNAFRLIRTEGAFIQSAATLECYKEAQEELEEKLQYKYDAFLDDRTSSICKELNNKTFWVDDAVVGKNFPPMHPNCRSTTQLVLDSDNKKEEKEPTEYKDLKSINNEARGLAEFAQKGKTSNEAVKFAREHYDKATLNSFVNIGQLSNEHVKILGSHTNEIKLSMDSMIKNRINHPDVRYNDYLKINSIINNPDKIILDDKQHIKMFKQIDNKIYETILKTTKDKKENYLVSFHYSNKRRMKK</sequence>
<evidence type="ECO:0000313" key="2">
    <source>
        <dbReference type="EMBL" id="XCD03123.1"/>
    </source>
</evidence>
<organism evidence="2">
    <name type="scientific">Dulem virus 31</name>
    <dbReference type="NCBI Taxonomy" id="3145749"/>
    <lineage>
        <taxon>Viruses</taxon>
        <taxon>Monodnaviria</taxon>
        <taxon>Sangervirae</taxon>
        <taxon>Phixviricota</taxon>
        <taxon>Malgrandaviricetes</taxon>
        <taxon>Petitvirales</taxon>
        <taxon>Microviridae</taxon>
        <taxon>Microvirus</taxon>
    </lineage>
</organism>
<dbReference type="InterPro" id="IPR006528">
    <property type="entry name" value="Phage_head_morphogenesis_dom"/>
</dbReference>
<proteinExistence type="predicted"/>
<dbReference type="NCBIfam" id="TIGR01641">
    <property type="entry name" value="phageSPP1_gp7"/>
    <property type="match status" value="1"/>
</dbReference>
<name>A0AAU8ATJ3_9VIRU</name>
<dbReference type="Pfam" id="PF04233">
    <property type="entry name" value="Phage_Mu_F"/>
    <property type="match status" value="1"/>
</dbReference>
<reference evidence="2" key="1">
    <citation type="submission" date="2024-03" db="EMBL/GenBank/DDBJ databases">
        <title>Diverse circular DNA viruses in blood, oral, and fecal samples of captive lemurs.</title>
        <authorList>
            <person name="Paietta E.N."/>
            <person name="Kraberger S."/>
            <person name="Lund M.C."/>
            <person name="Custer J.M."/>
            <person name="Vargas K.M."/>
            <person name="Ehmke E.E."/>
            <person name="Yoder A.D."/>
            <person name="Varsani A."/>
        </authorList>
    </citation>
    <scope>NUCLEOTIDE SEQUENCE</scope>
    <source>
        <strain evidence="2">Duke_17_45</strain>
    </source>
</reference>
<evidence type="ECO:0000259" key="1">
    <source>
        <dbReference type="Pfam" id="PF04233"/>
    </source>
</evidence>